<dbReference type="Pfam" id="PF00249">
    <property type="entry name" value="Myb_DNA-binding"/>
    <property type="match status" value="1"/>
</dbReference>
<dbReference type="GO" id="GO:0003677">
    <property type="term" value="F:DNA binding"/>
    <property type="evidence" value="ECO:0007669"/>
    <property type="project" value="InterPro"/>
</dbReference>
<dbReference type="InterPro" id="IPR045279">
    <property type="entry name" value="ARR-like"/>
</dbReference>
<dbReference type="FunFam" id="1.10.10.60:FF:000007">
    <property type="entry name" value="Two-component response regulator"/>
    <property type="match status" value="1"/>
</dbReference>
<dbReference type="AlphaFoldDB" id="A0A087G9M3"/>
<keyword evidence="11" id="KW-1185">Reference proteome</keyword>
<dbReference type="Gene3D" id="3.40.50.2300">
    <property type="match status" value="1"/>
</dbReference>
<dbReference type="GO" id="GO:0000160">
    <property type="term" value="P:phosphorelay signal transduction system"/>
    <property type="evidence" value="ECO:0007669"/>
    <property type="project" value="UniProtKB-KW"/>
</dbReference>
<keyword evidence="7" id="KW-0175">Coiled coil</keyword>
<evidence type="ECO:0000256" key="2">
    <source>
        <dbReference type="ARBA" id="ARBA00023012"/>
    </source>
</evidence>
<feature type="region of interest" description="Disordered" evidence="8">
    <location>
        <begin position="165"/>
        <end position="211"/>
    </location>
</feature>
<dbReference type="InterPro" id="IPR006447">
    <property type="entry name" value="Myb_dom_plants"/>
</dbReference>
<feature type="compositionally biased region" description="Polar residues" evidence="8">
    <location>
        <begin position="177"/>
        <end position="189"/>
    </location>
</feature>
<dbReference type="OrthoDB" id="60033at2759"/>
<dbReference type="InterPro" id="IPR011006">
    <property type="entry name" value="CheY-like_superfamily"/>
</dbReference>
<comment type="caution">
    <text evidence="6">Lacks conserved residue(s) required for the propagation of feature annotation.</text>
</comment>
<accession>A0A087G9M3</accession>
<dbReference type="SMART" id="SM00448">
    <property type="entry name" value="REC"/>
    <property type="match status" value="1"/>
</dbReference>
<dbReference type="PANTHER" id="PTHR43874">
    <property type="entry name" value="TWO-COMPONENT RESPONSE REGULATOR"/>
    <property type="match status" value="1"/>
</dbReference>
<evidence type="ECO:0000313" key="11">
    <source>
        <dbReference type="Proteomes" id="UP000029120"/>
    </source>
</evidence>
<feature type="compositionally biased region" description="Basic and acidic residues" evidence="8">
    <location>
        <begin position="196"/>
        <end position="210"/>
    </location>
</feature>
<evidence type="ECO:0000256" key="1">
    <source>
        <dbReference type="ARBA" id="ARBA00004123"/>
    </source>
</evidence>
<dbReference type="SUPFAM" id="SSF46689">
    <property type="entry name" value="Homeodomain-like"/>
    <property type="match status" value="1"/>
</dbReference>
<dbReference type="Proteomes" id="UP000029120">
    <property type="component" value="Chromosome 8"/>
</dbReference>
<dbReference type="NCBIfam" id="TIGR01557">
    <property type="entry name" value="myb_SHAQKYF"/>
    <property type="match status" value="1"/>
</dbReference>
<dbReference type="Gene3D" id="1.10.10.60">
    <property type="entry name" value="Homeodomain-like"/>
    <property type="match status" value="1"/>
</dbReference>
<dbReference type="SUPFAM" id="SSF52172">
    <property type="entry name" value="CheY-like"/>
    <property type="match status" value="1"/>
</dbReference>
<keyword evidence="2" id="KW-0902">Two-component regulatory system</keyword>
<dbReference type="EMBL" id="CM002876">
    <property type="protein sequence ID" value="KFK26575.1"/>
    <property type="molecule type" value="Genomic_DNA"/>
</dbReference>
<evidence type="ECO:0000256" key="7">
    <source>
        <dbReference type="SAM" id="Coils"/>
    </source>
</evidence>
<evidence type="ECO:0000256" key="6">
    <source>
        <dbReference type="PROSITE-ProRule" id="PRU00169"/>
    </source>
</evidence>
<evidence type="ECO:0000256" key="4">
    <source>
        <dbReference type="ARBA" id="ARBA00023163"/>
    </source>
</evidence>
<evidence type="ECO:0000256" key="8">
    <source>
        <dbReference type="SAM" id="MobiDB-lite"/>
    </source>
</evidence>
<comment type="subcellular location">
    <subcellularLocation>
        <location evidence="1">Nucleus</location>
    </subcellularLocation>
</comment>
<dbReference type="InterPro" id="IPR001005">
    <property type="entry name" value="SANT/Myb"/>
</dbReference>
<dbReference type="InterPro" id="IPR009057">
    <property type="entry name" value="Homeodomain-like_sf"/>
</dbReference>
<evidence type="ECO:0000259" key="9">
    <source>
        <dbReference type="PROSITE" id="PS50110"/>
    </source>
</evidence>
<evidence type="ECO:0000256" key="5">
    <source>
        <dbReference type="ARBA" id="ARBA00023242"/>
    </source>
</evidence>
<proteinExistence type="predicted"/>
<dbReference type="InterPro" id="IPR001789">
    <property type="entry name" value="Sig_transdc_resp-reg_receiver"/>
</dbReference>
<gene>
    <name evidence="10" type="ordered locus">AALP_Aa8g266500</name>
</gene>
<keyword evidence="5" id="KW-0539">Nucleus</keyword>
<feature type="domain" description="Response regulatory" evidence="9">
    <location>
        <begin position="37"/>
        <end position="154"/>
    </location>
</feature>
<keyword evidence="3" id="KW-0805">Transcription regulation</keyword>
<dbReference type="GO" id="GO:0009736">
    <property type="term" value="P:cytokinin-activated signaling pathway"/>
    <property type="evidence" value="ECO:0007669"/>
    <property type="project" value="InterPro"/>
</dbReference>
<sequence>MAVKCDHRGIQTSDGGPNTDLPNSCDIVSGQFPEGLRVLVFDEDPVYRQVLEKHLQEFRYQVWICNEEDRAMHLLRNHRDRFDIAIIEAQDSKGDRFRLISEIGLEMDIPVISKFMSKDDSVESVVDWMRNGACDYLIKPIRPEDLRMIFKHVAMKMQGRRSVAAGEAEEKVGGTVAKSSSVGDSTIRNPNKRKRGIDEDHDHDRCDRTSTSKKRRVVWEDELHKKFLAAVEQLGLANAVPKKILELMNDPSISRENVASHLQKFRIHLKKQEEQKERDQKNISLTTQREGRTYGGEEATDFHKGGDVQFPTFHIDNIPGQPWMQQQHITNTNLTTQLVSPLGHHHLGDGVSVAVSSRNLVMTHHHHHTSELACIENTQESLGYNNFEMHNEEEAAVGNLTCLYMQNSQDLFQFHEPVMATTTMIPNHHHSSASLQMSQPMSNGHVTESAMLHSPSFPSSYTHNSFLDQQEILTMVDECGVFNYDSAYSVNNNKVT</sequence>
<feature type="coiled-coil region" evidence="7">
    <location>
        <begin position="262"/>
        <end position="289"/>
    </location>
</feature>
<protein>
    <recommendedName>
        <fullName evidence="9">Response regulatory domain-containing protein</fullName>
    </recommendedName>
</protein>
<name>A0A087G9M3_ARAAL</name>
<keyword evidence="4" id="KW-0804">Transcription</keyword>
<dbReference type="CDD" id="cd17584">
    <property type="entry name" value="REC_typeB_ARR-like"/>
    <property type="match status" value="1"/>
</dbReference>
<dbReference type="Gramene" id="KFK26575">
    <property type="protein sequence ID" value="KFK26575"/>
    <property type="gene ID" value="AALP_AA8G266500"/>
</dbReference>
<dbReference type="eggNOG" id="KOG1601">
    <property type="taxonomic scope" value="Eukaryota"/>
</dbReference>
<organism evidence="10 11">
    <name type="scientific">Arabis alpina</name>
    <name type="common">Alpine rock-cress</name>
    <dbReference type="NCBI Taxonomy" id="50452"/>
    <lineage>
        <taxon>Eukaryota</taxon>
        <taxon>Viridiplantae</taxon>
        <taxon>Streptophyta</taxon>
        <taxon>Embryophyta</taxon>
        <taxon>Tracheophyta</taxon>
        <taxon>Spermatophyta</taxon>
        <taxon>Magnoliopsida</taxon>
        <taxon>eudicotyledons</taxon>
        <taxon>Gunneridae</taxon>
        <taxon>Pentapetalae</taxon>
        <taxon>rosids</taxon>
        <taxon>malvids</taxon>
        <taxon>Brassicales</taxon>
        <taxon>Brassicaceae</taxon>
        <taxon>Arabideae</taxon>
        <taxon>Arabis</taxon>
    </lineage>
</organism>
<reference evidence="11" key="1">
    <citation type="journal article" date="2015" name="Nat. Plants">
        <title>Genome expansion of Arabis alpina linked with retrotransposition and reduced symmetric DNA methylation.</title>
        <authorList>
            <person name="Willing E.M."/>
            <person name="Rawat V."/>
            <person name="Mandakova T."/>
            <person name="Maumus F."/>
            <person name="James G.V."/>
            <person name="Nordstroem K.J."/>
            <person name="Becker C."/>
            <person name="Warthmann N."/>
            <person name="Chica C."/>
            <person name="Szarzynska B."/>
            <person name="Zytnicki M."/>
            <person name="Albani M.C."/>
            <person name="Kiefer C."/>
            <person name="Bergonzi S."/>
            <person name="Castaings L."/>
            <person name="Mateos J.L."/>
            <person name="Berns M.C."/>
            <person name="Bujdoso N."/>
            <person name="Piofczyk T."/>
            <person name="de Lorenzo L."/>
            <person name="Barrero-Sicilia C."/>
            <person name="Mateos I."/>
            <person name="Piednoel M."/>
            <person name="Hagmann J."/>
            <person name="Chen-Min-Tao R."/>
            <person name="Iglesias-Fernandez R."/>
            <person name="Schuster S.C."/>
            <person name="Alonso-Blanco C."/>
            <person name="Roudier F."/>
            <person name="Carbonero P."/>
            <person name="Paz-Ares J."/>
            <person name="Davis S.J."/>
            <person name="Pecinka A."/>
            <person name="Quesneville H."/>
            <person name="Colot V."/>
            <person name="Lysak M.A."/>
            <person name="Weigel D."/>
            <person name="Coupland G."/>
            <person name="Schneeberger K."/>
        </authorList>
    </citation>
    <scope>NUCLEOTIDE SEQUENCE [LARGE SCALE GENOMIC DNA]</scope>
    <source>
        <strain evidence="11">cv. Pajares</strain>
    </source>
</reference>
<evidence type="ECO:0000313" key="10">
    <source>
        <dbReference type="EMBL" id="KFK26575.1"/>
    </source>
</evidence>
<dbReference type="Pfam" id="PF00072">
    <property type="entry name" value="Response_reg"/>
    <property type="match status" value="1"/>
</dbReference>
<feature type="region of interest" description="Disordered" evidence="8">
    <location>
        <begin position="1"/>
        <end position="22"/>
    </location>
</feature>
<dbReference type="PANTHER" id="PTHR43874:SF194">
    <property type="entry name" value="TWO-COMPONENT RESPONSE REGULATOR-LIKE APRR4-RELATED"/>
    <property type="match status" value="1"/>
</dbReference>
<dbReference type="GO" id="GO:0005634">
    <property type="term" value="C:nucleus"/>
    <property type="evidence" value="ECO:0007669"/>
    <property type="project" value="UniProtKB-SubCell"/>
</dbReference>
<evidence type="ECO:0000256" key="3">
    <source>
        <dbReference type="ARBA" id="ARBA00023015"/>
    </source>
</evidence>
<dbReference type="PROSITE" id="PS50110">
    <property type="entry name" value="RESPONSE_REGULATORY"/>
    <property type="match status" value="1"/>
</dbReference>
<feature type="compositionally biased region" description="Polar residues" evidence="8">
    <location>
        <begin position="10"/>
        <end position="22"/>
    </location>
</feature>